<dbReference type="Proteomes" id="UP001597389">
    <property type="component" value="Unassembled WGS sequence"/>
</dbReference>
<feature type="chain" id="PRO_5045772731" evidence="7">
    <location>
        <begin position="20"/>
        <end position="854"/>
    </location>
</feature>
<evidence type="ECO:0000256" key="3">
    <source>
        <dbReference type="ARBA" id="ARBA00022723"/>
    </source>
</evidence>
<evidence type="ECO:0000313" key="10">
    <source>
        <dbReference type="Proteomes" id="UP001597389"/>
    </source>
</evidence>
<protein>
    <submittedName>
        <fullName evidence="9">Sulfatase-like hydrolase/transferase</fullName>
    </submittedName>
</protein>
<keyword evidence="6" id="KW-0106">Calcium</keyword>
<evidence type="ECO:0000256" key="4">
    <source>
        <dbReference type="ARBA" id="ARBA00022729"/>
    </source>
</evidence>
<feature type="domain" description="Sulfatase N-terminal" evidence="8">
    <location>
        <begin position="207"/>
        <end position="593"/>
    </location>
</feature>
<evidence type="ECO:0000259" key="8">
    <source>
        <dbReference type="Pfam" id="PF00884"/>
    </source>
</evidence>
<dbReference type="Pfam" id="PF00884">
    <property type="entry name" value="Sulfatase"/>
    <property type="match status" value="1"/>
</dbReference>
<dbReference type="RefSeq" id="WP_377088011.1">
    <property type="nucleotide sequence ID" value="NZ_JBHSJL010000014.1"/>
</dbReference>
<evidence type="ECO:0000256" key="5">
    <source>
        <dbReference type="ARBA" id="ARBA00022801"/>
    </source>
</evidence>
<evidence type="ECO:0000256" key="7">
    <source>
        <dbReference type="SAM" id="SignalP"/>
    </source>
</evidence>
<evidence type="ECO:0000256" key="1">
    <source>
        <dbReference type="ARBA" id="ARBA00001913"/>
    </source>
</evidence>
<evidence type="ECO:0000256" key="2">
    <source>
        <dbReference type="ARBA" id="ARBA00008779"/>
    </source>
</evidence>
<dbReference type="Gene3D" id="3.40.720.10">
    <property type="entry name" value="Alkaline Phosphatase, subunit A"/>
    <property type="match status" value="1"/>
</dbReference>
<keyword evidence="3" id="KW-0479">Metal-binding</keyword>
<keyword evidence="4 7" id="KW-0732">Signal</keyword>
<keyword evidence="5" id="KW-0378">Hydrolase</keyword>
<evidence type="ECO:0000313" key="9">
    <source>
        <dbReference type="EMBL" id="MFD2160506.1"/>
    </source>
</evidence>
<reference evidence="10" key="1">
    <citation type="journal article" date="2019" name="Int. J. Syst. Evol. Microbiol.">
        <title>The Global Catalogue of Microorganisms (GCM) 10K type strain sequencing project: providing services to taxonomists for standard genome sequencing and annotation.</title>
        <authorList>
            <consortium name="The Broad Institute Genomics Platform"/>
            <consortium name="The Broad Institute Genome Sequencing Center for Infectious Disease"/>
            <person name="Wu L."/>
            <person name="Ma J."/>
        </authorList>
    </citation>
    <scope>NUCLEOTIDE SEQUENCE [LARGE SCALE GENOMIC DNA]</scope>
    <source>
        <strain evidence="10">CCUG 57942</strain>
    </source>
</reference>
<accession>A0ABW4ZF62</accession>
<dbReference type="PANTHER" id="PTHR42693:SF42">
    <property type="entry name" value="ARYLSULFATASE G"/>
    <property type="match status" value="1"/>
</dbReference>
<dbReference type="EMBL" id="JBHUJB010000083">
    <property type="protein sequence ID" value="MFD2160506.1"/>
    <property type="molecule type" value="Genomic_DNA"/>
</dbReference>
<dbReference type="SUPFAM" id="SSF53649">
    <property type="entry name" value="Alkaline phosphatase-like"/>
    <property type="match status" value="1"/>
</dbReference>
<dbReference type="InterPro" id="IPR050738">
    <property type="entry name" value="Sulfatase"/>
</dbReference>
<proteinExistence type="inferred from homology"/>
<gene>
    <name evidence="9" type="ORF">ACFSW8_16495</name>
</gene>
<sequence>MKYPALLSLLLGTTCPSWAALSIQEIASIPANPAINNTGASDGSTAVATDPTKGSKGQSFDFTTNAQLTGIILQMGSPGTIASLDLAIYAADTNGLPTGAAIYSDSGTLPTSGLSSGDYIQIDFATTQNLNAGKYAIVLSTTDSNTNFKLNKQNGYTAGTLIKKNNSSGNAWEALTNGNDLHFALLGSIDGIVDPPPPTRPTASSGPNVIHILVDDWGWTDSSVAAASEGNISDFYETPNIQRLADMGVSFTWCYAQPNCAPTRAAFMTGQYSARSGNGVYNVSSLSRSGGSRTTYLTAAKQGLDDDSSVDDFINGDENTITLAEAMYNAGYVTAHIGKYHVGSSNASDATFPLNQGLDYNYGGGHKGNPDNYFAQGSPRTFHANVGAELDAYADDYTQSYVDTYIKPYENGNDSDTLVGTQKHITDATADAFEDFVATYPTGDLSGYPFYVQYHFYATHGPLQGRPDLVAKYNAKASLTPPSHDTKSSFAALTESMDQAVGRIIDFLDDPNRDGDNADSIASNTVIFFTADNGGSNPETSNYPLRGAKGMHFEGGIRVPLIVAQPGNIPAAKVSNSLVHTVDFYPTILDFAGATYPDASTHPLDGESLYNHLLDPDNVSRDRSPIFYHFPGYMDSRAFASSAVIKQINGKRYKLIYGYDPYYDPTDQYDQFQLYNLSDDLSETVNLMDYVDVENADDSEDPSSSREYWDYILHKDIANELTYDLNAWLVGADKGPTWNPLYATYKDNFPGLDPELVGQETGPSPRSVTDVPIPNTGGFTVATQSVDTSGNLTLNFASHSGFTYQVQVSDSLDSDSWQNLGSPVLADSNSTQINLLDAAAETASKRFYRVMLVQ</sequence>
<dbReference type="InterPro" id="IPR000917">
    <property type="entry name" value="Sulfatase_N"/>
</dbReference>
<keyword evidence="10" id="KW-1185">Reference proteome</keyword>
<evidence type="ECO:0000256" key="6">
    <source>
        <dbReference type="ARBA" id="ARBA00022837"/>
    </source>
</evidence>
<dbReference type="InterPro" id="IPR017850">
    <property type="entry name" value="Alkaline_phosphatase_core_sf"/>
</dbReference>
<name>A0ABW4ZF62_9BACT</name>
<comment type="caution">
    <text evidence="9">The sequence shown here is derived from an EMBL/GenBank/DDBJ whole genome shotgun (WGS) entry which is preliminary data.</text>
</comment>
<dbReference type="PANTHER" id="PTHR42693">
    <property type="entry name" value="ARYLSULFATASE FAMILY MEMBER"/>
    <property type="match status" value="1"/>
</dbReference>
<dbReference type="PROSITE" id="PS00149">
    <property type="entry name" value="SULFATASE_2"/>
    <property type="match status" value="1"/>
</dbReference>
<feature type="signal peptide" evidence="7">
    <location>
        <begin position="1"/>
        <end position="19"/>
    </location>
</feature>
<comment type="cofactor">
    <cofactor evidence="1">
        <name>Ca(2+)</name>
        <dbReference type="ChEBI" id="CHEBI:29108"/>
    </cofactor>
</comment>
<dbReference type="InterPro" id="IPR024607">
    <property type="entry name" value="Sulfatase_CS"/>
</dbReference>
<comment type="similarity">
    <text evidence="2">Belongs to the sulfatase family.</text>
</comment>
<organism evidence="9 10">
    <name type="scientific">Rubritalea tangerina</name>
    <dbReference type="NCBI Taxonomy" id="430798"/>
    <lineage>
        <taxon>Bacteria</taxon>
        <taxon>Pseudomonadati</taxon>
        <taxon>Verrucomicrobiota</taxon>
        <taxon>Verrucomicrobiia</taxon>
        <taxon>Verrucomicrobiales</taxon>
        <taxon>Rubritaleaceae</taxon>
        <taxon>Rubritalea</taxon>
    </lineage>
</organism>